<dbReference type="GO" id="GO:0006139">
    <property type="term" value="P:nucleobase-containing compound metabolic process"/>
    <property type="evidence" value="ECO:0007669"/>
    <property type="project" value="UniProtKB-ARBA"/>
</dbReference>
<feature type="binding site" evidence="4">
    <location>
        <position position="212"/>
    </location>
    <ligand>
        <name>FAD</name>
        <dbReference type="ChEBI" id="CHEBI:57692"/>
    </ligand>
</feature>
<comment type="similarity">
    <text evidence="5">Belongs to the DNA photolyase family.</text>
</comment>
<gene>
    <name evidence="7" type="ORF">BKA16_000310</name>
</gene>
<sequence>MTTSSQGRPSIVWFRRDLRLGDLPTLSAAAAESDVAAAVFVLDDRLAARGPRRDMMLGCLRALDEQLGGRLIVVRGDPTVQIPALARELEAATVHVSADFTPYGRSRDRLVEQELGDVPLIRTGSPYAVAPGRVVKGDGTAYRVFRPFQRAWHEHGWRAPARTDAETVGWLDAAVRARVEIPRPDAAPLIAAGETAALTRWHEFIAADLADYADGRDRPDLDQTSRLSAYLKFGCIHPRTLLYDLRTRADDGAAKYRSELCWREFYADVLHQRPETAYRNQDARFDAMPYDDGPSADDAFDAWCRGRTGYPIVDAGMRQLTAEGWMHNRVRMIVASFLTKDLHLPWWWGARHFMDRLIDGDLASNQHGWQWVAGCGTDAAPYFRVFNPTVQGEKFDPDGDYVRRWVPELRGVAGRRVHRLPDGPPSDYPQPIVDHAVERREALDRYSEITAKR</sequence>
<evidence type="ECO:0000259" key="6">
    <source>
        <dbReference type="PROSITE" id="PS51645"/>
    </source>
</evidence>
<dbReference type="Gene3D" id="3.40.50.620">
    <property type="entry name" value="HUPs"/>
    <property type="match status" value="1"/>
</dbReference>
<dbReference type="Gene3D" id="1.25.40.80">
    <property type="match status" value="1"/>
</dbReference>
<evidence type="ECO:0000256" key="4">
    <source>
        <dbReference type="PIRSR" id="PIRSR602081-1"/>
    </source>
</evidence>
<dbReference type="InterPro" id="IPR002081">
    <property type="entry name" value="Cryptochrome/DNA_photolyase_1"/>
</dbReference>
<dbReference type="PROSITE" id="PS00394">
    <property type="entry name" value="DNA_PHOTOLYASES_1_1"/>
    <property type="match status" value="1"/>
</dbReference>
<reference evidence="7 8" key="1">
    <citation type="submission" date="2020-08" db="EMBL/GenBank/DDBJ databases">
        <title>Sequencing the genomes of 1000 actinobacteria strains.</title>
        <authorList>
            <person name="Klenk H.-P."/>
        </authorList>
    </citation>
    <scope>NUCLEOTIDE SEQUENCE [LARGE SCALE GENOMIC DNA]</scope>
    <source>
        <strain evidence="7 8">DSM 45298</strain>
    </source>
</reference>
<dbReference type="SUPFAM" id="SSF52425">
    <property type="entry name" value="Cryptochrome/photolyase, N-terminal domain"/>
    <property type="match status" value="1"/>
</dbReference>
<dbReference type="InterPro" id="IPR036134">
    <property type="entry name" value="Crypto/Photolyase_FAD-like_sf"/>
</dbReference>
<feature type="binding site" evidence="4">
    <location>
        <begin position="224"/>
        <end position="228"/>
    </location>
    <ligand>
        <name>FAD</name>
        <dbReference type="ChEBI" id="CHEBI:57692"/>
    </ligand>
</feature>
<feature type="binding site" evidence="4">
    <location>
        <begin position="259"/>
        <end position="266"/>
    </location>
    <ligand>
        <name>FAD</name>
        <dbReference type="ChEBI" id="CHEBI:57692"/>
    </ligand>
</feature>
<dbReference type="AlphaFoldDB" id="A0A840ETR9"/>
<dbReference type="SUPFAM" id="SSF48173">
    <property type="entry name" value="Cryptochrome/photolyase FAD-binding domain"/>
    <property type="match status" value="1"/>
</dbReference>
<keyword evidence="2 4" id="KW-0274">FAD</keyword>
<dbReference type="EMBL" id="JACIFP010000001">
    <property type="protein sequence ID" value="MBB4133758.1"/>
    <property type="molecule type" value="Genomic_DNA"/>
</dbReference>
<evidence type="ECO:0000256" key="2">
    <source>
        <dbReference type="ARBA" id="ARBA00022827"/>
    </source>
</evidence>
<evidence type="ECO:0000313" key="8">
    <source>
        <dbReference type="Proteomes" id="UP000551501"/>
    </source>
</evidence>
<dbReference type="InterPro" id="IPR005101">
    <property type="entry name" value="Cryptochr/Photolyase_FAD-bd"/>
</dbReference>
<dbReference type="Proteomes" id="UP000551501">
    <property type="component" value="Unassembled WGS sequence"/>
</dbReference>
<dbReference type="GO" id="GO:0003904">
    <property type="term" value="F:deoxyribodipyrimidine photo-lyase activity"/>
    <property type="evidence" value="ECO:0007669"/>
    <property type="project" value="UniProtKB-EC"/>
</dbReference>
<comment type="cofactor">
    <cofactor evidence="4">
        <name>FAD</name>
        <dbReference type="ChEBI" id="CHEBI:57692"/>
    </cofactor>
    <text evidence="4">Binds 1 FAD per subunit.</text>
</comment>
<dbReference type="GO" id="GO:0006950">
    <property type="term" value="P:response to stress"/>
    <property type="evidence" value="ECO:0007669"/>
    <property type="project" value="UniProtKB-ARBA"/>
</dbReference>
<dbReference type="PROSITE" id="PS51645">
    <property type="entry name" value="PHR_CRY_ALPHA_BETA"/>
    <property type="match status" value="1"/>
</dbReference>
<protein>
    <submittedName>
        <fullName evidence="7">Deoxyribodipyrimidine photo-lyase</fullName>
        <ecNumber evidence="7">4.1.99.3</ecNumber>
    </submittedName>
</protein>
<dbReference type="InterPro" id="IPR036155">
    <property type="entry name" value="Crypto/Photolyase_N_sf"/>
</dbReference>
<dbReference type="GO" id="GO:0071949">
    <property type="term" value="F:FAD binding"/>
    <property type="evidence" value="ECO:0007669"/>
    <property type="project" value="TreeGrafter"/>
</dbReference>
<dbReference type="PANTHER" id="PTHR11455">
    <property type="entry name" value="CRYPTOCHROME"/>
    <property type="match status" value="1"/>
</dbReference>
<feature type="binding site" evidence="4">
    <location>
        <begin position="359"/>
        <end position="361"/>
    </location>
    <ligand>
        <name>FAD</name>
        <dbReference type="ChEBI" id="CHEBI:57692"/>
    </ligand>
</feature>
<dbReference type="InterPro" id="IPR018394">
    <property type="entry name" value="DNA_photolyase_1_CS_C"/>
</dbReference>
<dbReference type="PRINTS" id="PR00147">
    <property type="entry name" value="DNAPHOTLYASE"/>
</dbReference>
<keyword evidence="7" id="KW-0456">Lyase</keyword>
<evidence type="ECO:0000256" key="1">
    <source>
        <dbReference type="ARBA" id="ARBA00022630"/>
    </source>
</evidence>
<keyword evidence="3 5" id="KW-0157">Chromophore</keyword>
<feature type="domain" description="Photolyase/cryptochrome alpha/beta" evidence="6">
    <location>
        <begin position="8"/>
        <end position="131"/>
    </location>
</feature>
<keyword evidence="8" id="KW-1185">Reference proteome</keyword>
<dbReference type="InterPro" id="IPR006050">
    <property type="entry name" value="DNA_photolyase_N"/>
</dbReference>
<evidence type="ECO:0000256" key="3">
    <source>
        <dbReference type="ARBA" id="ARBA00022991"/>
    </source>
</evidence>
<dbReference type="Pfam" id="PF03441">
    <property type="entry name" value="FAD_binding_7"/>
    <property type="match status" value="1"/>
</dbReference>
<dbReference type="RefSeq" id="WP_343067237.1">
    <property type="nucleotide sequence ID" value="NZ_BAABHL010000022.1"/>
</dbReference>
<proteinExistence type="inferred from homology"/>
<dbReference type="EC" id="4.1.99.3" evidence="7"/>
<dbReference type="Pfam" id="PF00875">
    <property type="entry name" value="DNA_photolyase"/>
    <property type="match status" value="1"/>
</dbReference>
<dbReference type="Gene3D" id="1.10.579.10">
    <property type="entry name" value="DNA Cyclobutane Dipyrimidine Photolyase, subunit A, domain 3"/>
    <property type="match status" value="1"/>
</dbReference>
<organism evidence="7 8">
    <name type="scientific">Gordonia humi</name>
    <dbReference type="NCBI Taxonomy" id="686429"/>
    <lineage>
        <taxon>Bacteria</taxon>
        <taxon>Bacillati</taxon>
        <taxon>Actinomycetota</taxon>
        <taxon>Actinomycetes</taxon>
        <taxon>Mycobacteriales</taxon>
        <taxon>Gordoniaceae</taxon>
        <taxon>Gordonia</taxon>
    </lineage>
</organism>
<evidence type="ECO:0000313" key="7">
    <source>
        <dbReference type="EMBL" id="MBB4133758.1"/>
    </source>
</evidence>
<dbReference type="GO" id="GO:0003677">
    <property type="term" value="F:DNA binding"/>
    <property type="evidence" value="ECO:0007669"/>
    <property type="project" value="TreeGrafter"/>
</dbReference>
<keyword evidence="1 4" id="KW-0285">Flavoprotein</keyword>
<dbReference type="InterPro" id="IPR014729">
    <property type="entry name" value="Rossmann-like_a/b/a_fold"/>
</dbReference>
<dbReference type="PANTHER" id="PTHR11455:SF9">
    <property type="entry name" value="CRYPTOCHROME CIRCADIAN CLOCK 5 ISOFORM X1"/>
    <property type="match status" value="1"/>
</dbReference>
<evidence type="ECO:0000256" key="5">
    <source>
        <dbReference type="RuleBase" id="RU004182"/>
    </source>
</evidence>
<accession>A0A840ETR9</accession>
<dbReference type="GO" id="GO:0009416">
    <property type="term" value="P:response to light stimulus"/>
    <property type="evidence" value="ECO:0007669"/>
    <property type="project" value="TreeGrafter"/>
</dbReference>
<name>A0A840ETR9_9ACTN</name>
<feature type="binding site" evidence="4">
    <location>
        <position position="256"/>
    </location>
    <ligand>
        <name>FAD</name>
        <dbReference type="ChEBI" id="CHEBI:57692"/>
    </ligand>
</feature>
<comment type="caution">
    <text evidence="7">The sequence shown here is derived from an EMBL/GenBank/DDBJ whole genome shotgun (WGS) entry which is preliminary data.</text>
</comment>